<accession>A0ABR2BM11</accession>
<keyword evidence="2" id="KW-1185">Reference proteome</keyword>
<comment type="caution">
    <text evidence="1">The sequence shown here is derived from an EMBL/GenBank/DDBJ whole genome shotgun (WGS) entry which is preliminary data.</text>
</comment>
<evidence type="ECO:0000313" key="2">
    <source>
        <dbReference type="Proteomes" id="UP001472677"/>
    </source>
</evidence>
<organism evidence="1 2">
    <name type="scientific">Hibiscus sabdariffa</name>
    <name type="common">roselle</name>
    <dbReference type="NCBI Taxonomy" id="183260"/>
    <lineage>
        <taxon>Eukaryota</taxon>
        <taxon>Viridiplantae</taxon>
        <taxon>Streptophyta</taxon>
        <taxon>Embryophyta</taxon>
        <taxon>Tracheophyta</taxon>
        <taxon>Spermatophyta</taxon>
        <taxon>Magnoliopsida</taxon>
        <taxon>eudicotyledons</taxon>
        <taxon>Gunneridae</taxon>
        <taxon>Pentapetalae</taxon>
        <taxon>rosids</taxon>
        <taxon>malvids</taxon>
        <taxon>Malvales</taxon>
        <taxon>Malvaceae</taxon>
        <taxon>Malvoideae</taxon>
        <taxon>Hibiscus</taxon>
    </lineage>
</organism>
<dbReference type="Proteomes" id="UP001472677">
    <property type="component" value="Unassembled WGS sequence"/>
</dbReference>
<dbReference type="EMBL" id="JBBPBM010000104">
    <property type="protein sequence ID" value="KAK8508191.1"/>
    <property type="molecule type" value="Genomic_DNA"/>
</dbReference>
<protein>
    <submittedName>
        <fullName evidence="1">Uncharacterized protein</fullName>
    </submittedName>
</protein>
<reference evidence="1 2" key="1">
    <citation type="journal article" date="2024" name="G3 (Bethesda)">
        <title>Genome assembly of Hibiscus sabdariffa L. provides insights into metabolisms of medicinal natural products.</title>
        <authorList>
            <person name="Kim T."/>
        </authorList>
    </citation>
    <scope>NUCLEOTIDE SEQUENCE [LARGE SCALE GENOMIC DNA]</scope>
    <source>
        <strain evidence="1">TK-2024</strain>
        <tissue evidence="1">Old leaves</tissue>
    </source>
</reference>
<name>A0ABR2BM11_9ROSI</name>
<proteinExistence type="predicted"/>
<evidence type="ECO:0000313" key="1">
    <source>
        <dbReference type="EMBL" id="KAK8508191.1"/>
    </source>
</evidence>
<gene>
    <name evidence="1" type="ORF">V6N12_025291</name>
</gene>
<sequence length="105" mass="12322">MDDNEKLWGLKKQWLTKGHGNYPGVEMFESRASFLPRQSIWTFYTKMVRRQKSSYKDEFLWPSDGPDFNFEDVLYASGKGASGWRNVEKYVENPIAELTFDNAKI</sequence>